<proteinExistence type="inferred from homology"/>
<evidence type="ECO:0000256" key="3">
    <source>
        <dbReference type="SAM" id="MobiDB-lite"/>
    </source>
</evidence>
<dbReference type="EMBL" id="PJNH01000001">
    <property type="protein sequence ID" value="PKR78708.1"/>
    <property type="molecule type" value="Genomic_DNA"/>
</dbReference>
<feature type="compositionally biased region" description="Basic and acidic residues" evidence="3">
    <location>
        <begin position="63"/>
        <end position="77"/>
    </location>
</feature>
<evidence type="ECO:0000313" key="5">
    <source>
        <dbReference type="Proteomes" id="UP000243524"/>
    </source>
</evidence>
<sequence length="77" mass="8998">MLSEGKIERINALANKSKKEGLTDKEREEQKNLREEYLQSLRSSFRNQLKSVKVVDPEGTDVTPEKLKQEKENDKKH</sequence>
<evidence type="ECO:0000256" key="1">
    <source>
        <dbReference type="ARBA" id="ARBA00022490"/>
    </source>
</evidence>
<comment type="similarity">
    <text evidence="2">Belongs to the UPF0291 family.</text>
</comment>
<dbReference type="OrthoDB" id="390105at2"/>
<dbReference type="Proteomes" id="UP000243524">
    <property type="component" value="Unassembled WGS sequence"/>
</dbReference>
<keyword evidence="1 2" id="KW-0963">Cytoplasm</keyword>
<comment type="subcellular location">
    <subcellularLocation>
        <location evidence="2">Cytoplasm</location>
    </subcellularLocation>
</comment>
<dbReference type="InterPro" id="IPR009242">
    <property type="entry name" value="DUF896"/>
</dbReference>
<dbReference type="AlphaFoldDB" id="A0A2I0QWL6"/>
<reference evidence="4 5" key="1">
    <citation type="submission" date="2017-06" db="EMBL/GenBank/DDBJ databases">
        <title>the draft geome sequence of Illustriluteabacillus marina B3227.</title>
        <authorList>
            <person name="He R.-H."/>
            <person name="Du Z.-J."/>
        </authorList>
    </citation>
    <scope>NUCLEOTIDE SEQUENCE [LARGE SCALE GENOMIC DNA]</scope>
    <source>
        <strain evidence="4 5">B3227</strain>
    </source>
</reference>
<feature type="region of interest" description="Disordered" evidence="3">
    <location>
        <begin position="48"/>
        <end position="77"/>
    </location>
</feature>
<dbReference type="PANTHER" id="PTHR37300">
    <property type="entry name" value="UPF0291 PROTEIN CBO2609/CLC_2481"/>
    <property type="match status" value="1"/>
</dbReference>
<dbReference type="SUPFAM" id="SSF158221">
    <property type="entry name" value="YnzC-like"/>
    <property type="match status" value="1"/>
</dbReference>
<dbReference type="GO" id="GO:0005737">
    <property type="term" value="C:cytoplasm"/>
    <property type="evidence" value="ECO:0007669"/>
    <property type="project" value="UniProtKB-SubCell"/>
</dbReference>
<protein>
    <recommendedName>
        <fullName evidence="2">UPF0291 protein CEY16_02830</fullName>
    </recommendedName>
</protein>
<organism evidence="4 5">
    <name type="scientific">Halalkalibacillus sediminis</name>
    <dbReference type="NCBI Taxonomy" id="2018042"/>
    <lineage>
        <taxon>Bacteria</taxon>
        <taxon>Bacillati</taxon>
        <taxon>Bacillota</taxon>
        <taxon>Bacilli</taxon>
        <taxon>Bacillales</taxon>
        <taxon>Bacillaceae</taxon>
        <taxon>Halalkalibacillus</taxon>
    </lineage>
</organism>
<dbReference type="PANTHER" id="PTHR37300:SF1">
    <property type="entry name" value="UPF0291 PROTEIN YNZC"/>
    <property type="match status" value="1"/>
</dbReference>
<evidence type="ECO:0000256" key="2">
    <source>
        <dbReference type="HAMAP-Rule" id="MF_01103"/>
    </source>
</evidence>
<dbReference type="Pfam" id="PF05979">
    <property type="entry name" value="DUF896"/>
    <property type="match status" value="1"/>
</dbReference>
<comment type="caution">
    <text evidence="4">The sequence shown here is derived from an EMBL/GenBank/DDBJ whole genome shotgun (WGS) entry which is preliminary data.</text>
</comment>
<evidence type="ECO:0000313" key="4">
    <source>
        <dbReference type="EMBL" id="PKR78708.1"/>
    </source>
</evidence>
<dbReference type="Gene3D" id="1.10.287.540">
    <property type="entry name" value="Helix hairpin bin"/>
    <property type="match status" value="1"/>
</dbReference>
<accession>A0A2I0QWL6</accession>
<gene>
    <name evidence="4" type="ORF">CEY16_02830</name>
</gene>
<keyword evidence="5" id="KW-1185">Reference proteome</keyword>
<dbReference type="HAMAP" id="MF_01103">
    <property type="entry name" value="UPF0291"/>
    <property type="match status" value="1"/>
</dbReference>
<dbReference type="RefSeq" id="WP_101330451.1">
    <property type="nucleotide sequence ID" value="NZ_PJNH01000001.1"/>
</dbReference>
<name>A0A2I0QWL6_9BACI</name>